<dbReference type="Pfam" id="PF00560">
    <property type="entry name" value="LRR_1"/>
    <property type="match status" value="4"/>
</dbReference>
<dbReference type="PANTHER" id="PTHR48054:SF82">
    <property type="entry name" value="LRR RECEPTOR-LIKE SERINE_THREONINE-PROTEIN KINASE FLS2"/>
    <property type="match status" value="1"/>
</dbReference>
<dbReference type="Gene3D" id="3.80.10.10">
    <property type="entry name" value="Ribonuclease Inhibitor"/>
    <property type="match status" value="4"/>
</dbReference>
<evidence type="ECO:0000256" key="1">
    <source>
        <dbReference type="ARBA" id="ARBA00022614"/>
    </source>
</evidence>
<dbReference type="EMBL" id="JALLPJ020000190">
    <property type="protein sequence ID" value="KAL3799357.1"/>
    <property type="molecule type" value="Genomic_DNA"/>
</dbReference>
<evidence type="ECO:0000256" key="3">
    <source>
        <dbReference type="ARBA" id="ARBA00023136"/>
    </source>
</evidence>
<dbReference type="FunFam" id="3.80.10.10:FF:000041">
    <property type="entry name" value="LRR receptor-like serine/threonine-protein kinase ERECTA"/>
    <property type="match status" value="1"/>
</dbReference>
<feature type="compositionally biased region" description="Polar residues" evidence="4">
    <location>
        <begin position="1"/>
        <end position="11"/>
    </location>
</feature>
<dbReference type="SUPFAM" id="SSF52058">
    <property type="entry name" value="L domain-like"/>
    <property type="match status" value="1"/>
</dbReference>
<keyword evidence="6" id="KW-1185">Reference proteome</keyword>
<feature type="region of interest" description="Disordered" evidence="4">
    <location>
        <begin position="1"/>
        <end position="63"/>
    </location>
</feature>
<dbReference type="Proteomes" id="UP001530400">
    <property type="component" value="Unassembled WGS sequence"/>
</dbReference>
<reference evidence="5 6" key="1">
    <citation type="submission" date="2024-10" db="EMBL/GenBank/DDBJ databases">
        <title>Updated reference genomes for cyclostephanoid diatoms.</title>
        <authorList>
            <person name="Roberts W.R."/>
            <person name="Alverson A.J."/>
        </authorList>
    </citation>
    <scope>NUCLEOTIDE SEQUENCE [LARGE SCALE GENOMIC DNA]</scope>
    <source>
        <strain evidence="5 6">AJA010-31</strain>
    </source>
</reference>
<dbReference type="SMART" id="SM00369">
    <property type="entry name" value="LRR_TYP"/>
    <property type="match status" value="6"/>
</dbReference>
<dbReference type="PANTHER" id="PTHR48054">
    <property type="entry name" value="RECEPTOR KINASE-LIKE PROTEIN XA21"/>
    <property type="match status" value="1"/>
</dbReference>
<feature type="region of interest" description="Disordered" evidence="4">
    <location>
        <begin position="325"/>
        <end position="352"/>
    </location>
</feature>
<proteinExistence type="predicted"/>
<name>A0ABD3QGU0_9STRA</name>
<gene>
    <name evidence="5" type="ORF">ACHAWO_008468</name>
</gene>
<organism evidence="5 6">
    <name type="scientific">Cyclotella atomus</name>
    <dbReference type="NCBI Taxonomy" id="382360"/>
    <lineage>
        <taxon>Eukaryota</taxon>
        <taxon>Sar</taxon>
        <taxon>Stramenopiles</taxon>
        <taxon>Ochrophyta</taxon>
        <taxon>Bacillariophyta</taxon>
        <taxon>Coscinodiscophyceae</taxon>
        <taxon>Thalassiosirophycidae</taxon>
        <taxon>Stephanodiscales</taxon>
        <taxon>Stephanodiscaceae</taxon>
        <taxon>Cyclotella</taxon>
    </lineage>
</organism>
<evidence type="ECO:0000313" key="6">
    <source>
        <dbReference type="Proteomes" id="UP001530400"/>
    </source>
</evidence>
<sequence length="863" mass="96055">MFMQSFENSSKQQKRRSERQAAMQRMNDAAQMEGISMTSMTSITEDEETKQDPSAVTAEKQGEGRISQLLMDIVANNPSSTESSDNVSTRLQRGYHTQNSAGVAPNGSRFSVMEKTAQEFMWDDGSIASGASRISGKLQVNLHDIKRSLQTQPGGKWSKHKSARWNAINNSTRQQEPVSEGLWSSLPLFGRGQAMPDGDAISVRSSTSGKYRDEEGERLLGMAAQRLSKNEHVSVHTSIEEKEYGENCSDEEDEDIEMRRRVVLDREGNLTYEDEEYGDLHARRMNNQCRRSLKRSVKCTLAILLCIGIMVTFGVLMTQRLTRSNDAQHAGARPDQGSNLKDGTGDDEWYKKDKETSHSDRFEAIKANLLKLRVTHPSAFDDIHSAQYAALKWLADDDARQIHPWSEFIAQRYGLATLWFSTTETEYEWHIPAEYSQKEGDNHRRRRRLADNNGTSVWTQHDNWMTEKGVCDWKGITCNTDDVGSNEKSDGDVSRIELKDNNMHGLICNEIYTTLPHLTYADFSNNGFTGILSSEIGVLNRLEHLNFTANRIGGSIPREIGEISQLRVLHFADNLLGNTIPHTIGDLVKLRDLDLSGNELKGTIPYELGGLDQLIALDLASNDLKGDIPHEFSKLGLVTFDVGDNQLGGPLVTEIGLMSHLEVLRVNDNHLTGEIPTELGKLKHLNELQMSGNSFTGILPSELSELVALDSLILANNELEGEIPVELTKLSGLKRLDLSNNKLKGEVPILIYDMKHLEVLNLAKNSFTGTLPTVLGSLFKLETIELETNQFVGSIPSQLGELTKLKKLILHNNMLTGSVSSRLCRLVNNMHLSPISADCAGEAALVDCDCCQCHAHENIVHAG</sequence>
<evidence type="ECO:0000313" key="5">
    <source>
        <dbReference type="EMBL" id="KAL3799357.1"/>
    </source>
</evidence>
<keyword evidence="1" id="KW-0433">Leucine-rich repeat</keyword>
<comment type="caution">
    <text evidence="5">The sequence shown here is derived from an EMBL/GenBank/DDBJ whole genome shotgun (WGS) entry which is preliminary data.</text>
</comment>
<dbReference type="FunFam" id="3.80.10.10:FF:000095">
    <property type="entry name" value="LRR receptor-like serine/threonine-protein kinase GSO1"/>
    <property type="match status" value="1"/>
</dbReference>
<dbReference type="Pfam" id="PF13855">
    <property type="entry name" value="LRR_8"/>
    <property type="match status" value="1"/>
</dbReference>
<keyword evidence="3" id="KW-0472">Membrane</keyword>
<protein>
    <recommendedName>
        <fullName evidence="7">Leucine-rich repeat-containing N-terminal plant-type domain-containing protein</fullName>
    </recommendedName>
</protein>
<dbReference type="PRINTS" id="PR00019">
    <property type="entry name" value="LEURICHRPT"/>
</dbReference>
<accession>A0ABD3QGU0</accession>
<dbReference type="InterPro" id="IPR003591">
    <property type="entry name" value="Leu-rich_rpt_typical-subtyp"/>
</dbReference>
<dbReference type="InterPro" id="IPR001611">
    <property type="entry name" value="Leu-rich_rpt"/>
</dbReference>
<dbReference type="InterPro" id="IPR032675">
    <property type="entry name" value="LRR_dom_sf"/>
</dbReference>
<evidence type="ECO:0000256" key="4">
    <source>
        <dbReference type="SAM" id="MobiDB-lite"/>
    </source>
</evidence>
<evidence type="ECO:0008006" key="7">
    <source>
        <dbReference type="Google" id="ProtNLM"/>
    </source>
</evidence>
<keyword evidence="2" id="KW-0677">Repeat</keyword>
<dbReference type="InterPro" id="IPR052592">
    <property type="entry name" value="LRR-RLK"/>
</dbReference>
<evidence type="ECO:0000256" key="2">
    <source>
        <dbReference type="ARBA" id="ARBA00022737"/>
    </source>
</evidence>
<dbReference type="AlphaFoldDB" id="A0ABD3QGU0"/>